<dbReference type="AlphaFoldDB" id="X8DK56"/>
<accession>X8DK56</accession>
<feature type="compositionally biased region" description="Basic residues" evidence="1">
    <location>
        <begin position="105"/>
        <end position="123"/>
    </location>
</feature>
<evidence type="ECO:0000256" key="1">
    <source>
        <dbReference type="SAM" id="MobiDB-lite"/>
    </source>
</evidence>
<protein>
    <submittedName>
        <fullName evidence="2">Putative transposase</fullName>
    </submittedName>
</protein>
<evidence type="ECO:0000313" key="2">
    <source>
        <dbReference type="EMBL" id="EUA69037.1"/>
    </source>
</evidence>
<name>X8DK56_MYCXE</name>
<organism evidence="2">
    <name type="scientific">Mycobacterium xenopi 4042</name>
    <dbReference type="NCBI Taxonomy" id="1299334"/>
    <lineage>
        <taxon>Bacteria</taxon>
        <taxon>Bacillati</taxon>
        <taxon>Actinomycetota</taxon>
        <taxon>Actinomycetes</taxon>
        <taxon>Mycobacteriales</taxon>
        <taxon>Mycobacteriaceae</taxon>
        <taxon>Mycobacterium</taxon>
    </lineage>
</organism>
<gene>
    <name evidence="2" type="ORF">I553_2225</name>
</gene>
<reference evidence="2" key="1">
    <citation type="submission" date="2014-01" db="EMBL/GenBank/DDBJ databases">
        <authorList>
            <person name="Brown-Elliot B."/>
            <person name="Wallace R."/>
            <person name="Lenaerts A."/>
            <person name="Ordway D."/>
            <person name="DeGroote M.A."/>
            <person name="Parker T."/>
            <person name="Sizemore C."/>
            <person name="Tallon L.J."/>
            <person name="Sadzewicz L.K."/>
            <person name="Sengamalay N."/>
            <person name="Fraser C.M."/>
            <person name="Hine E."/>
            <person name="Shefchek K.A."/>
            <person name="Das S.P."/>
            <person name="Tettelin H."/>
        </authorList>
    </citation>
    <scope>NUCLEOTIDE SEQUENCE [LARGE SCALE GENOMIC DNA]</scope>
    <source>
        <strain evidence="2">4042</strain>
    </source>
</reference>
<feature type="compositionally biased region" description="Polar residues" evidence="1">
    <location>
        <begin position="74"/>
        <end position="100"/>
    </location>
</feature>
<proteinExistence type="predicted"/>
<comment type="caution">
    <text evidence="2">The sequence shown here is derived from an EMBL/GenBank/DDBJ whole genome shotgun (WGS) entry which is preliminary data.</text>
</comment>
<dbReference type="PATRIC" id="fig|1299334.3.peg.1716"/>
<dbReference type="EMBL" id="JAOB01000013">
    <property type="protein sequence ID" value="EUA69037.1"/>
    <property type="molecule type" value="Genomic_DNA"/>
</dbReference>
<feature type="region of interest" description="Disordered" evidence="1">
    <location>
        <begin position="55"/>
        <end position="158"/>
    </location>
</feature>
<sequence length="158" mass="18087">MSLFDSQDLAEIAHPDYPGERLIACRNPALAHERARKRDDLLAATEIHLARIRDRVAAAPWRAPTRSLRPTARSLESTRWASTLSARSPTPPSRSNQTRPLSRPKPPRWHLRATHQCRRRHPRFGRDRRGLQEAGQRRTRLSHPQDRRPGPAAHPPLA</sequence>